<keyword evidence="2 6" id="KW-0808">Transferase</keyword>
<name>A0A3N6ZMV2_9ACTN</name>
<dbReference type="Gene3D" id="3.40.1190.20">
    <property type="match status" value="1"/>
</dbReference>
<gene>
    <name evidence="8" type="ORF">EHW97_07165</name>
</gene>
<dbReference type="GO" id="GO:0005524">
    <property type="term" value="F:ATP binding"/>
    <property type="evidence" value="ECO:0007669"/>
    <property type="project" value="UniProtKB-KW"/>
</dbReference>
<dbReference type="Proteomes" id="UP000275225">
    <property type="component" value="Unassembled WGS sequence"/>
</dbReference>
<reference evidence="8 9" key="1">
    <citation type="submission" date="2018-11" db="EMBL/GenBank/DDBJ databases">
        <authorList>
            <person name="Li F."/>
        </authorList>
    </citation>
    <scope>NUCLEOTIDE SEQUENCE [LARGE SCALE GENOMIC DNA]</scope>
    <source>
        <strain evidence="8 9">YS17T</strain>
    </source>
</reference>
<sequence>MIVTLTPNPSIDRTVQLSSPLERGGVVRSASSHDDAGGKGINVAQVVRNSGEQAIAVLPGDDDDPLVQRLRSAGLPHLAVPLGAPLRVNLTLAEDDGTTTKINAPGPTLGASVTDRLESLLAEQSVTASWAALCGSLPPGVPHDWYGRIAGRLNAPVALDTSGAALSAAVERAPERIALIKPNSDELGELMGIAPNEFEGEPRLAGERARPLLERGIGAILLTLGARGALLITTEGVWEAQAPRITARSTVGAGDSSLAGFLVGSLRGEKPDRCLALAVAYGSAAASLPGSRMPTPADLPDLPLVRRVA</sequence>
<protein>
    <submittedName>
        <fullName evidence="8">1-phosphofructokinase family hexose kinase</fullName>
    </submittedName>
</protein>
<keyword evidence="5" id="KW-0067">ATP-binding</keyword>
<evidence type="ECO:0000256" key="4">
    <source>
        <dbReference type="ARBA" id="ARBA00022777"/>
    </source>
</evidence>
<keyword evidence="9" id="KW-1185">Reference proteome</keyword>
<feature type="domain" description="Carbohydrate kinase PfkB" evidence="7">
    <location>
        <begin position="8"/>
        <end position="296"/>
    </location>
</feature>
<comment type="similarity">
    <text evidence="1">Belongs to the carbohydrate kinase PfkB family.</text>
</comment>
<dbReference type="GO" id="GO:0005829">
    <property type="term" value="C:cytosol"/>
    <property type="evidence" value="ECO:0007669"/>
    <property type="project" value="TreeGrafter"/>
</dbReference>
<dbReference type="PROSITE" id="PS00584">
    <property type="entry name" value="PFKB_KINASES_2"/>
    <property type="match status" value="1"/>
</dbReference>
<proteinExistence type="inferred from homology"/>
<dbReference type="InterPro" id="IPR011611">
    <property type="entry name" value="PfkB_dom"/>
</dbReference>
<evidence type="ECO:0000256" key="5">
    <source>
        <dbReference type="ARBA" id="ARBA00022840"/>
    </source>
</evidence>
<dbReference type="CDD" id="cd01164">
    <property type="entry name" value="FruK_PfkB_like"/>
    <property type="match status" value="1"/>
</dbReference>
<keyword evidence="4 8" id="KW-0418">Kinase</keyword>
<evidence type="ECO:0000256" key="3">
    <source>
        <dbReference type="ARBA" id="ARBA00022741"/>
    </source>
</evidence>
<dbReference type="InterPro" id="IPR029056">
    <property type="entry name" value="Ribokinase-like"/>
</dbReference>
<dbReference type="AlphaFoldDB" id="A0A3N6ZMV2"/>
<keyword evidence="3" id="KW-0547">Nucleotide-binding</keyword>
<evidence type="ECO:0000256" key="6">
    <source>
        <dbReference type="PIRNR" id="PIRNR000535"/>
    </source>
</evidence>
<dbReference type="InterPro" id="IPR002173">
    <property type="entry name" value="Carboh/pur_kinase_PfkB_CS"/>
</dbReference>
<dbReference type="EMBL" id="RQJX01000007">
    <property type="protein sequence ID" value="RQN08377.1"/>
    <property type="molecule type" value="Genomic_DNA"/>
</dbReference>
<evidence type="ECO:0000256" key="1">
    <source>
        <dbReference type="ARBA" id="ARBA00010688"/>
    </source>
</evidence>
<dbReference type="InterPro" id="IPR017583">
    <property type="entry name" value="Tagatose/fructose_Pkinase"/>
</dbReference>
<evidence type="ECO:0000256" key="2">
    <source>
        <dbReference type="ARBA" id="ARBA00022679"/>
    </source>
</evidence>
<evidence type="ECO:0000259" key="7">
    <source>
        <dbReference type="Pfam" id="PF00294"/>
    </source>
</evidence>
<dbReference type="OrthoDB" id="9801219at2"/>
<dbReference type="SUPFAM" id="SSF53613">
    <property type="entry name" value="Ribokinase-like"/>
    <property type="match status" value="1"/>
</dbReference>
<organism evidence="8 9">
    <name type="scientific">Aeromicrobium camelliae</name>
    <dbReference type="NCBI Taxonomy" id="1538144"/>
    <lineage>
        <taxon>Bacteria</taxon>
        <taxon>Bacillati</taxon>
        <taxon>Actinomycetota</taxon>
        <taxon>Actinomycetes</taxon>
        <taxon>Propionibacteriales</taxon>
        <taxon>Nocardioidaceae</taxon>
        <taxon>Aeromicrobium</taxon>
    </lineage>
</organism>
<dbReference type="GO" id="GO:0008443">
    <property type="term" value="F:phosphofructokinase activity"/>
    <property type="evidence" value="ECO:0007669"/>
    <property type="project" value="TreeGrafter"/>
</dbReference>
<evidence type="ECO:0000313" key="9">
    <source>
        <dbReference type="Proteomes" id="UP000275225"/>
    </source>
</evidence>
<accession>A0A3N6ZMV2</accession>
<dbReference type="PANTHER" id="PTHR46566:SF5">
    <property type="entry name" value="1-PHOSPHOFRUCTOKINASE"/>
    <property type="match status" value="1"/>
</dbReference>
<comment type="caution">
    <text evidence="8">The sequence shown here is derived from an EMBL/GenBank/DDBJ whole genome shotgun (WGS) entry which is preliminary data.</text>
</comment>
<evidence type="ECO:0000313" key="8">
    <source>
        <dbReference type="EMBL" id="RQN08377.1"/>
    </source>
</evidence>
<dbReference type="PANTHER" id="PTHR46566">
    <property type="entry name" value="1-PHOSPHOFRUCTOKINASE-RELATED"/>
    <property type="match status" value="1"/>
</dbReference>
<dbReference type="RefSeq" id="WP_124236478.1">
    <property type="nucleotide sequence ID" value="NZ_JBHUFI010000005.1"/>
</dbReference>
<dbReference type="PIRSF" id="PIRSF000535">
    <property type="entry name" value="1PFK/6PFK/LacC"/>
    <property type="match status" value="1"/>
</dbReference>
<dbReference type="NCBIfam" id="TIGR03168">
    <property type="entry name" value="1-PFK"/>
    <property type="match status" value="1"/>
</dbReference>
<dbReference type="Pfam" id="PF00294">
    <property type="entry name" value="PfkB"/>
    <property type="match status" value="1"/>
</dbReference>